<dbReference type="AlphaFoldDB" id="A0A4P5NPS6"/>
<organism evidence="1 2">
    <name type="scientific">Komagataeibacter diospyri</name>
    <dbReference type="NCBI Taxonomy" id="1932662"/>
    <lineage>
        <taxon>Bacteria</taxon>
        <taxon>Pseudomonadati</taxon>
        <taxon>Pseudomonadota</taxon>
        <taxon>Alphaproteobacteria</taxon>
        <taxon>Acetobacterales</taxon>
        <taxon>Acetobacteraceae</taxon>
        <taxon>Komagataeibacter</taxon>
    </lineage>
</organism>
<reference evidence="2" key="1">
    <citation type="submission" date="2017-01" db="EMBL/GenBank/DDBJ databases">
        <title>Komagataeibacter sp. MSKU9 whole genome sequencing project.</title>
        <authorList>
            <person name="Matsutani M."/>
            <person name="Naloka K."/>
            <person name="Theeragool G."/>
            <person name="Yakushi T."/>
            <person name="Matsushita K."/>
        </authorList>
    </citation>
    <scope>NUCLEOTIDE SEQUENCE [LARGE SCALE GENOMIC DNA]</scope>
    <source>
        <strain evidence="2">MSKU9</strain>
    </source>
</reference>
<evidence type="ECO:0008006" key="3">
    <source>
        <dbReference type="Google" id="ProtNLM"/>
    </source>
</evidence>
<dbReference type="Gene3D" id="3.40.50.1820">
    <property type="entry name" value="alpha/beta hydrolase"/>
    <property type="match status" value="1"/>
</dbReference>
<comment type="caution">
    <text evidence="1">The sequence shown here is derived from an EMBL/GenBank/DDBJ whole genome shotgun (WGS) entry which is preliminary data.</text>
</comment>
<dbReference type="EMBL" id="BDLU01000009">
    <property type="protein sequence ID" value="GCE82064.1"/>
    <property type="molecule type" value="Genomic_DNA"/>
</dbReference>
<dbReference type="Pfam" id="PF06821">
    <property type="entry name" value="Ser_hydrolase"/>
    <property type="match status" value="1"/>
</dbReference>
<dbReference type="RefSeq" id="WP_141259509.1">
    <property type="nucleotide sequence ID" value="NZ_BDLU01000009.1"/>
</dbReference>
<dbReference type="SUPFAM" id="SSF53474">
    <property type="entry name" value="alpha/beta-Hydrolases"/>
    <property type="match status" value="1"/>
</dbReference>
<dbReference type="InterPro" id="IPR010662">
    <property type="entry name" value="RBBP9/YdeN"/>
</dbReference>
<evidence type="ECO:0000313" key="2">
    <source>
        <dbReference type="Proteomes" id="UP000315095"/>
    </source>
</evidence>
<dbReference type="OrthoDB" id="9804993at2"/>
<dbReference type="InterPro" id="IPR029058">
    <property type="entry name" value="AB_hydrolase_fold"/>
</dbReference>
<evidence type="ECO:0000313" key="1">
    <source>
        <dbReference type="EMBL" id="GCE82064.1"/>
    </source>
</evidence>
<proteinExistence type="predicted"/>
<dbReference type="Proteomes" id="UP000315095">
    <property type="component" value="Unassembled WGS sequence"/>
</dbReference>
<sequence>MSLLLRTHPDPMHTAVIPPCVPPAPEQSATVENALLQALAGLAIVIVPGLDGSGPHHWQSRWELFLRRHGITVHRVQQNNWARPTYQDWKAQLQRTVRTCHQPVILVAHSLGAVLSARMASEQGLDGVVAAFLVAPADIDHYHGPDSGRVAGFAPLPVTPLPFPAVLMASQDDEWLSMPRAHALATQWQATLVNAGTVGHIGNHAHVGLWPDGMLALDGLARSLRPRATAPTGTTPHLS</sequence>
<accession>A0A4P5NPS6</accession>
<keyword evidence="2" id="KW-1185">Reference proteome</keyword>
<name>A0A4P5NPS6_9PROT</name>
<protein>
    <recommendedName>
        <fullName evidence="3">Hydrolase</fullName>
    </recommendedName>
</protein>
<dbReference type="GO" id="GO:0016787">
    <property type="term" value="F:hydrolase activity"/>
    <property type="evidence" value="ECO:0007669"/>
    <property type="project" value="InterPro"/>
</dbReference>
<gene>
    <name evidence="1" type="ORF">MSKU9_0205</name>
</gene>